<dbReference type="InterPro" id="IPR029030">
    <property type="entry name" value="Caspase-like_dom_sf"/>
</dbReference>
<dbReference type="Gene3D" id="3.40.50.1460">
    <property type="match status" value="1"/>
</dbReference>
<accession>A0A7C4AR17</accession>
<keyword evidence="1" id="KW-0812">Transmembrane</keyword>
<keyword evidence="1" id="KW-0472">Membrane</keyword>
<dbReference type="GO" id="GO:0005737">
    <property type="term" value="C:cytoplasm"/>
    <property type="evidence" value="ECO:0007669"/>
    <property type="project" value="TreeGrafter"/>
</dbReference>
<dbReference type="Pfam" id="PF00656">
    <property type="entry name" value="Peptidase_C14"/>
    <property type="match status" value="1"/>
</dbReference>
<dbReference type="SUPFAM" id="SSF52129">
    <property type="entry name" value="Caspase-like"/>
    <property type="match status" value="1"/>
</dbReference>
<dbReference type="GO" id="GO:0004197">
    <property type="term" value="F:cysteine-type endopeptidase activity"/>
    <property type="evidence" value="ECO:0007669"/>
    <property type="project" value="InterPro"/>
</dbReference>
<evidence type="ECO:0000313" key="4">
    <source>
        <dbReference type="EMBL" id="HGH60521.1"/>
    </source>
</evidence>
<comment type="caution">
    <text evidence="4">The sequence shown here is derived from an EMBL/GenBank/DDBJ whole genome shotgun (WGS) entry which is preliminary data.</text>
</comment>
<dbReference type="InterPro" id="IPR025493">
    <property type="entry name" value="DUF4384"/>
</dbReference>
<dbReference type="AlphaFoldDB" id="A0A7C4AR17"/>
<dbReference type="InterPro" id="IPR011600">
    <property type="entry name" value="Pept_C14_caspase"/>
</dbReference>
<feature type="transmembrane region" description="Helical" evidence="1">
    <location>
        <begin position="38"/>
        <end position="57"/>
    </location>
</feature>
<evidence type="ECO:0000259" key="3">
    <source>
        <dbReference type="Pfam" id="PF14326"/>
    </source>
</evidence>
<dbReference type="PANTHER" id="PTHR48104">
    <property type="entry name" value="METACASPASE-4"/>
    <property type="match status" value="1"/>
</dbReference>
<protein>
    <submittedName>
        <fullName evidence="4">DUF4384 domain-containing protein</fullName>
    </submittedName>
</protein>
<organism evidence="4">
    <name type="scientific">Desulfomonile tiedjei</name>
    <dbReference type="NCBI Taxonomy" id="2358"/>
    <lineage>
        <taxon>Bacteria</taxon>
        <taxon>Pseudomonadati</taxon>
        <taxon>Thermodesulfobacteriota</taxon>
        <taxon>Desulfomonilia</taxon>
        <taxon>Desulfomonilales</taxon>
        <taxon>Desulfomonilaceae</taxon>
        <taxon>Desulfomonile</taxon>
    </lineage>
</organism>
<gene>
    <name evidence="4" type="ORF">ENV54_04395</name>
</gene>
<feature type="domain" description="DUF4384" evidence="3">
    <location>
        <begin position="352"/>
        <end position="431"/>
    </location>
</feature>
<dbReference type="PANTHER" id="PTHR48104:SF30">
    <property type="entry name" value="METACASPASE-1"/>
    <property type="match status" value="1"/>
</dbReference>
<evidence type="ECO:0000256" key="1">
    <source>
        <dbReference type="SAM" id="Phobius"/>
    </source>
</evidence>
<dbReference type="EMBL" id="DTGT01000139">
    <property type="protein sequence ID" value="HGH60521.1"/>
    <property type="molecule type" value="Genomic_DNA"/>
</dbReference>
<dbReference type="GO" id="GO:0006508">
    <property type="term" value="P:proteolysis"/>
    <property type="evidence" value="ECO:0007669"/>
    <property type="project" value="InterPro"/>
</dbReference>
<feature type="domain" description="Peptidase C14 caspase" evidence="2">
    <location>
        <begin position="66"/>
        <end position="311"/>
    </location>
</feature>
<proteinExistence type="predicted"/>
<keyword evidence="1" id="KW-1133">Transmembrane helix</keyword>
<dbReference type="Pfam" id="PF14326">
    <property type="entry name" value="DUF4384"/>
    <property type="match status" value="1"/>
</dbReference>
<reference evidence="4" key="1">
    <citation type="journal article" date="2020" name="mSystems">
        <title>Genome- and Community-Level Interaction Insights into Carbon Utilization and Element Cycling Functions of Hydrothermarchaeota in Hydrothermal Sediment.</title>
        <authorList>
            <person name="Zhou Z."/>
            <person name="Liu Y."/>
            <person name="Xu W."/>
            <person name="Pan J."/>
            <person name="Luo Z.H."/>
            <person name="Li M."/>
        </authorList>
    </citation>
    <scope>NUCLEOTIDE SEQUENCE [LARGE SCALE GENOMIC DNA]</scope>
    <source>
        <strain evidence="4">SpSt-769</strain>
    </source>
</reference>
<evidence type="ECO:0000259" key="2">
    <source>
        <dbReference type="Pfam" id="PF00656"/>
    </source>
</evidence>
<dbReference type="InterPro" id="IPR050452">
    <property type="entry name" value="Metacaspase"/>
</dbReference>
<sequence>MLMRRSIHGHNPWPYLGDRFWGLVGTERLHPRVGSWKLCVALQTAAILCMTAFAPWLPLAHGTKLFALSVGVTQFKDSRVPSLTLAAKDARDFYQFLEERKDIFASADLVLLVDKDATRANISRAIRNKLGKATRDDIVIIYLSGHGAMYNPLERGFRSQKEDDEFYFITHDADVDNLYGTALLMNDQNLFKGIQSERCLLVADACHAGGFTRGLAKSIPKSIDPIRNLFQGLKGRVGIASSSPSEQSFEKEMYGNSIFTHFLIKGLRGEAVREAASRVITVKQLYDYVAAKTREATDGKQNPLFYASDQTANDTPVFVAPTYGSPLKIKVQFQYESPDGTVRVLEEGTSLTSGQHFGVAFRADSDCYLYIFWRDSTGQFGQLYPNPQLTEGTAEVRAGKTYWLPSMNGERWYVLDDVTGEETIYVVASRQKNKKLEDLSAAMARPERASKDAKTKAQLSMALEREINLMGIASHTVPKNKEKKLASNRAELFQSMESDLQLAGADCFHKITFRHVNR</sequence>
<name>A0A7C4AR17_9BACT</name>